<keyword evidence="2 3" id="KW-0378">Hydrolase</keyword>
<dbReference type="Proteomes" id="UP000518887">
    <property type="component" value="Unassembled WGS sequence"/>
</dbReference>
<dbReference type="AlphaFoldDB" id="A0A7W8GBF3"/>
<dbReference type="InterPro" id="IPR006684">
    <property type="entry name" value="YbgC/YbaW"/>
</dbReference>
<dbReference type="PIRSF" id="PIRSF003230">
    <property type="entry name" value="YbgC"/>
    <property type="match status" value="1"/>
</dbReference>
<dbReference type="Gene3D" id="3.10.129.10">
    <property type="entry name" value="Hotdog Thioesterase"/>
    <property type="match status" value="1"/>
</dbReference>
<comment type="caution">
    <text evidence="3">The sequence shown here is derived from an EMBL/GenBank/DDBJ whole genome shotgun (WGS) entry which is preliminary data.</text>
</comment>
<dbReference type="GO" id="GO:0047617">
    <property type="term" value="F:fatty acyl-CoA hydrolase activity"/>
    <property type="evidence" value="ECO:0007669"/>
    <property type="project" value="TreeGrafter"/>
</dbReference>
<keyword evidence="4" id="KW-1185">Reference proteome</keyword>
<sequence>MNLSAEIEFKVDFNDCDPMRIVWHGNYINYFERARCALLDKIGYNYIDMENSGYSFPVTEVKAKYMKSLRFGDVCRAKATLIEYENMIKIEFELYNAKSGELTTKGMVSQMCVEMASGKTQFFCPKCFTEKVEHFLSNGGFD</sequence>
<dbReference type="SUPFAM" id="SSF54637">
    <property type="entry name" value="Thioesterase/thiol ester dehydrase-isomerase"/>
    <property type="match status" value="1"/>
</dbReference>
<dbReference type="EMBL" id="JACHFQ010000010">
    <property type="protein sequence ID" value="MBB5227377.1"/>
    <property type="molecule type" value="Genomic_DNA"/>
</dbReference>
<dbReference type="PANTHER" id="PTHR31793">
    <property type="entry name" value="4-HYDROXYBENZOYL-COA THIOESTERASE FAMILY MEMBER"/>
    <property type="match status" value="1"/>
</dbReference>
<protein>
    <submittedName>
        <fullName evidence="3">Acyl-CoA thioester hydrolase</fullName>
        <ecNumber evidence="3">3.1.2.-</ecNumber>
    </submittedName>
</protein>
<dbReference type="InterPro" id="IPR050563">
    <property type="entry name" value="4-hydroxybenzoyl-CoA_TE"/>
</dbReference>
<proteinExistence type="inferred from homology"/>
<comment type="similarity">
    <text evidence="1">Belongs to the 4-hydroxybenzoyl-CoA thioesterase family.</text>
</comment>
<dbReference type="Pfam" id="PF13279">
    <property type="entry name" value="4HBT_2"/>
    <property type="match status" value="1"/>
</dbReference>
<dbReference type="RefSeq" id="WP_184661555.1">
    <property type="nucleotide sequence ID" value="NZ_CP031518.1"/>
</dbReference>
<name>A0A7W8GBF3_9SPIR</name>
<evidence type="ECO:0000256" key="2">
    <source>
        <dbReference type="ARBA" id="ARBA00022801"/>
    </source>
</evidence>
<evidence type="ECO:0000313" key="4">
    <source>
        <dbReference type="Proteomes" id="UP000518887"/>
    </source>
</evidence>
<evidence type="ECO:0000313" key="3">
    <source>
        <dbReference type="EMBL" id="MBB5227377.1"/>
    </source>
</evidence>
<evidence type="ECO:0000256" key="1">
    <source>
        <dbReference type="ARBA" id="ARBA00005953"/>
    </source>
</evidence>
<dbReference type="CDD" id="cd00586">
    <property type="entry name" value="4HBT"/>
    <property type="match status" value="1"/>
</dbReference>
<organism evidence="3 4">
    <name type="scientific">Treponema ruminis</name>
    <dbReference type="NCBI Taxonomy" id="744515"/>
    <lineage>
        <taxon>Bacteria</taxon>
        <taxon>Pseudomonadati</taxon>
        <taxon>Spirochaetota</taxon>
        <taxon>Spirochaetia</taxon>
        <taxon>Spirochaetales</taxon>
        <taxon>Treponemataceae</taxon>
        <taxon>Treponema</taxon>
    </lineage>
</organism>
<dbReference type="PANTHER" id="PTHR31793:SF27">
    <property type="entry name" value="NOVEL THIOESTERASE SUPERFAMILY DOMAIN AND SAPOSIN A-TYPE DOMAIN CONTAINING PROTEIN (0610012H03RIK)"/>
    <property type="match status" value="1"/>
</dbReference>
<dbReference type="InterPro" id="IPR029069">
    <property type="entry name" value="HotDog_dom_sf"/>
</dbReference>
<gene>
    <name evidence="3" type="ORF">HNP76_002776</name>
</gene>
<dbReference type="EC" id="3.1.2.-" evidence="3"/>
<reference evidence="3 4" key="1">
    <citation type="submission" date="2020-08" db="EMBL/GenBank/DDBJ databases">
        <title>Genomic Encyclopedia of Type Strains, Phase IV (KMG-IV): sequencing the most valuable type-strain genomes for metagenomic binning, comparative biology and taxonomic classification.</title>
        <authorList>
            <person name="Goeker M."/>
        </authorList>
    </citation>
    <scope>NUCLEOTIDE SEQUENCE [LARGE SCALE GENOMIC DNA]</scope>
    <source>
        <strain evidence="3 4">DSM 103462</strain>
    </source>
</reference>
<accession>A0A7W8GBF3</accession>